<comment type="caution">
    <text evidence="2">The sequence shown here is derived from an EMBL/GenBank/DDBJ whole genome shotgun (WGS) entry which is preliminary data.</text>
</comment>
<keyword evidence="3" id="KW-1185">Reference proteome</keyword>
<dbReference type="InterPro" id="IPR007936">
    <property type="entry name" value="VapE-like_dom"/>
</dbReference>
<dbReference type="RefSeq" id="WP_338349105.1">
    <property type="nucleotide sequence ID" value="NZ_CAUZLT010000003.1"/>
</dbReference>
<gene>
    <name evidence="2" type="ORF">R53137_KAKDMLNK_00911</name>
</gene>
<dbReference type="Pfam" id="PF05272">
    <property type="entry name" value="VapE-like_dom"/>
    <property type="match status" value="1"/>
</dbReference>
<dbReference type="InterPro" id="IPR027417">
    <property type="entry name" value="P-loop_NTPase"/>
</dbReference>
<dbReference type="PANTHER" id="PTHR34985">
    <property type="entry name" value="SLR0554 PROTEIN"/>
    <property type="match status" value="1"/>
</dbReference>
<dbReference type="SUPFAM" id="SSF52540">
    <property type="entry name" value="P-loop containing nucleoside triphosphate hydrolases"/>
    <property type="match status" value="1"/>
</dbReference>
<feature type="domain" description="Virulence-associated protein E-like" evidence="1">
    <location>
        <begin position="92"/>
        <end position="296"/>
    </location>
</feature>
<evidence type="ECO:0000259" key="1">
    <source>
        <dbReference type="Pfam" id="PF05272"/>
    </source>
</evidence>
<dbReference type="PANTHER" id="PTHR34985:SF1">
    <property type="entry name" value="SLR0554 PROTEIN"/>
    <property type="match status" value="1"/>
</dbReference>
<name>A0ABN9YW33_9LACO</name>
<accession>A0ABN9YW33</accession>
<evidence type="ECO:0000313" key="2">
    <source>
        <dbReference type="EMBL" id="CAK1243036.1"/>
    </source>
</evidence>
<sequence>MALRAELATRLNNDMKIGHDDFLEDDFLLEDFEDDSLNIKIKKGQIDSNINILINLYLERKTEKSLSSRNVSEAIKMAGIENRFSSSQQWIKSKKWDKKPRLWDIGSKLFGIADNRVNRAIGIWVVHLVAGADGENIGTFQYTLDIIGNQGTGKTSFLKKIGQEFYTDQITSFKDKDDQMKMLVCLLVNDDEMQVSKGEKQEKEFKKFVSTDVFSYRKPYDSKATHKNRHFVIARTTNNSDYLTDLTGNRRVIPVLVSKKKIVNPSYELPEEWYNNVLAEAYQYYQDHDLYTLNRELDNCDFTDITEGLNENIDIKDNVLGIIKKDYPKEKVVPMAELKSKVLESDINYWASRKDKAIIKSQVNDVMTYLGYTQGRTYINGKQIRSYVLEEDGS</sequence>
<reference evidence="2 3" key="1">
    <citation type="submission" date="2023-10" db="EMBL/GenBank/DDBJ databases">
        <authorList>
            <person name="Botero Cardona J."/>
        </authorList>
    </citation>
    <scope>NUCLEOTIDE SEQUENCE [LARGE SCALE GENOMIC DNA]</scope>
    <source>
        <strain evidence="2 3">R-53137</strain>
    </source>
</reference>
<organism evidence="2 3">
    <name type="scientific">Fructobacillus tropaeoli</name>
    <dbReference type="NCBI Taxonomy" id="709323"/>
    <lineage>
        <taxon>Bacteria</taxon>
        <taxon>Bacillati</taxon>
        <taxon>Bacillota</taxon>
        <taxon>Bacilli</taxon>
        <taxon>Lactobacillales</taxon>
        <taxon>Lactobacillaceae</taxon>
        <taxon>Fructobacillus</taxon>
    </lineage>
</organism>
<evidence type="ECO:0000313" key="3">
    <source>
        <dbReference type="Proteomes" id="UP001314262"/>
    </source>
</evidence>
<dbReference type="Proteomes" id="UP001314262">
    <property type="component" value="Unassembled WGS sequence"/>
</dbReference>
<proteinExistence type="predicted"/>
<protein>
    <submittedName>
        <fullName evidence="2">Predicted P-loop ATPase and inactivated derivatives</fullName>
    </submittedName>
</protein>
<dbReference type="EMBL" id="CAUZLT010000003">
    <property type="protein sequence ID" value="CAK1243036.1"/>
    <property type="molecule type" value="Genomic_DNA"/>
</dbReference>